<evidence type="ECO:0000256" key="5">
    <source>
        <dbReference type="SAM" id="MobiDB-lite"/>
    </source>
</evidence>
<keyword evidence="2" id="KW-0805">Transcription regulation</keyword>
<dbReference type="InterPro" id="IPR013324">
    <property type="entry name" value="RNA_pol_sigma_r3/r4-like"/>
</dbReference>
<dbReference type="OrthoDB" id="9794372at2"/>
<dbReference type="InterPro" id="IPR013325">
    <property type="entry name" value="RNA_pol_sigma_r2"/>
</dbReference>
<comment type="caution">
    <text evidence="8">The sequence shown here is derived from an EMBL/GenBank/DDBJ whole genome shotgun (WGS) entry which is preliminary data.</text>
</comment>
<evidence type="ECO:0000256" key="4">
    <source>
        <dbReference type="ARBA" id="ARBA00023163"/>
    </source>
</evidence>
<dbReference type="AlphaFoldDB" id="A0A328AVL4"/>
<accession>A0A328AVL4</accession>
<dbReference type="Pfam" id="PF04542">
    <property type="entry name" value="Sigma70_r2"/>
    <property type="match status" value="1"/>
</dbReference>
<sequence>MHDRPPDGGDALLHAYFERRANLVRFFAARTGSLAAAEDLAQDLYLKVAGREAEGEVQSPVAMLYRMATNLLLDRARGERRSAARDGAWREATGSAVGGEDLAQEPPADEAVASRQRLRQLVEAVGELPPQMQRAFRLHKLEGFSHAETARAMGVSVKAVEKHISGALKALTRRLAR</sequence>
<evidence type="ECO:0000313" key="9">
    <source>
        <dbReference type="Proteomes" id="UP000249725"/>
    </source>
</evidence>
<keyword evidence="3" id="KW-0731">Sigma factor</keyword>
<evidence type="ECO:0000256" key="3">
    <source>
        <dbReference type="ARBA" id="ARBA00023082"/>
    </source>
</evidence>
<dbReference type="Proteomes" id="UP000249725">
    <property type="component" value="Unassembled WGS sequence"/>
</dbReference>
<dbReference type="InterPro" id="IPR036388">
    <property type="entry name" value="WH-like_DNA-bd_sf"/>
</dbReference>
<dbReference type="InterPro" id="IPR013249">
    <property type="entry name" value="RNA_pol_sigma70_r4_t2"/>
</dbReference>
<reference evidence="9" key="1">
    <citation type="submission" date="2018-05" db="EMBL/GenBank/DDBJ databases">
        <authorList>
            <person name="Li X."/>
        </authorList>
    </citation>
    <scope>NUCLEOTIDE SEQUENCE [LARGE SCALE GENOMIC DNA]</scope>
    <source>
        <strain evidence="9">YIM 73061</strain>
    </source>
</reference>
<organism evidence="8 9">
    <name type="scientific">Phenylobacterium deserti</name>
    <dbReference type="NCBI Taxonomy" id="1914756"/>
    <lineage>
        <taxon>Bacteria</taxon>
        <taxon>Pseudomonadati</taxon>
        <taxon>Pseudomonadota</taxon>
        <taxon>Alphaproteobacteria</taxon>
        <taxon>Caulobacterales</taxon>
        <taxon>Caulobacteraceae</taxon>
        <taxon>Phenylobacterium</taxon>
    </lineage>
</organism>
<dbReference type="Gene3D" id="1.10.1740.10">
    <property type="match status" value="1"/>
</dbReference>
<dbReference type="InterPro" id="IPR007627">
    <property type="entry name" value="RNA_pol_sigma70_r2"/>
</dbReference>
<protein>
    <submittedName>
        <fullName evidence="8">RNA polymerase sigma factor</fullName>
    </submittedName>
</protein>
<proteinExistence type="inferred from homology"/>
<evidence type="ECO:0000256" key="2">
    <source>
        <dbReference type="ARBA" id="ARBA00023015"/>
    </source>
</evidence>
<dbReference type="SUPFAM" id="SSF88946">
    <property type="entry name" value="Sigma2 domain of RNA polymerase sigma factors"/>
    <property type="match status" value="1"/>
</dbReference>
<dbReference type="InterPro" id="IPR039425">
    <property type="entry name" value="RNA_pol_sigma-70-like"/>
</dbReference>
<dbReference type="PANTHER" id="PTHR43133:SF63">
    <property type="entry name" value="RNA POLYMERASE SIGMA FACTOR FECI-RELATED"/>
    <property type="match status" value="1"/>
</dbReference>
<dbReference type="Pfam" id="PF08281">
    <property type="entry name" value="Sigma70_r4_2"/>
    <property type="match status" value="1"/>
</dbReference>
<dbReference type="InterPro" id="IPR014284">
    <property type="entry name" value="RNA_pol_sigma-70_dom"/>
</dbReference>
<comment type="similarity">
    <text evidence="1">Belongs to the sigma-70 factor family. ECF subfamily.</text>
</comment>
<keyword evidence="4" id="KW-0804">Transcription</keyword>
<evidence type="ECO:0000313" key="8">
    <source>
        <dbReference type="EMBL" id="RAK58265.1"/>
    </source>
</evidence>
<dbReference type="GO" id="GO:0016987">
    <property type="term" value="F:sigma factor activity"/>
    <property type="evidence" value="ECO:0007669"/>
    <property type="project" value="UniProtKB-KW"/>
</dbReference>
<gene>
    <name evidence="8" type="ORF">DJ018_07005</name>
</gene>
<feature type="domain" description="RNA polymerase sigma factor 70 region 4 type 2" evidence="7">
    <location>
        <begin position="119"/>
        <end position="171"/>
    </location>
</feature>
<feature type="domain" description="RNA polymerase sigma-70 region 2" evidence="6">
    <location>
        <begin position="19"/>
        <end position="81"/>
    </location>
</feature>
<dbReference type="PANTHER" id="PTHR43133">
    <property type="entry name" value="RNA POLYMERASE ECF-TYPE SIGMA FACTO"/>
    <property type="match status" value="1"/>
</dbReference>
<dbReference type="NCBIfam" id="TIGR02937">
    <property type="entry name" value="sigma70-ECF"/>
    <property type="match status" value="1"/>
</dbReference>
<dbReference type="GO" id="GO:0006352">
    <property type="term" value="P:DNA-templated transcription initiation"/>
    <property type="evidence" value="ECO:0007669"/>
    <property type="project" value="InterPro"/>
</dbReference>
<dbReference type="SUPFAM" id="SSF88659">
    <property type="entry name" value="Sigma3 and sigma4 domains of RNA polymerase sigma factors"/>
    <property type="match status" value="1"/>
</dbReference>
<dbReference type="Gene3D" id="1.10.10.10">
    <property type="entry name" value="Winged helix-like DNA-binding domain superfamily/Winged helix DNA-binding domain"/>
    <property type="match status" value="1"/>
</dbReference>
<evidence type="ECO:0000259" key="7">
    <source>
        <dbReference type="Pfam" id="PF08281"/>
    </source>
</evidence>
<name>A0A328AVL4_9CAUL</name>
<dbReference type="EMBL" id="QFYR01000001">
    <property type="protein sequence ID" value="RAK58265.1"/>
    <property type="molecule type" value="Genomic_DNA"/>
</dbReference>
<keyword evidence="9" id="KW-1185">Reference proteome</keyword>
<evidence type="ECO:0000259" key="6">
    <source>
        <dbReference type="Pfam" id="PF04542"/>
    </source>
</evidence>
<feature type="region of interest" description="Disordered" evidence="5">
    <location>
        <begin position="83"/>
        <end position="109"/>
    </location>
</feature>
<evidence type="ECO:0000256" key="1">
    <source>
        <dbReference type="ARBA" id="ARBA00010641"/>
    </source>
</evidence>
<dbReference type="GO" id="GO:0003677">
    <property type="term" value="F:DNA binding"/>
    <property type="evidence" value="ECO:0007669"/>
    <property type="project" value="InterPro"/>
</dbReference>